<dbReference type="EMBL" id="UINC01042474">
    <property type="protein sequence ID" value="SVB45162.1"/>
    <property type="molecule type" value="Genomic_DNA"/>
</dbReference>
<name>A0A382E461_9ZZZZ</name>
<accession>A0A382E461</accession>
<dbReference type="SUPFAM" id="SSF69118">
    <property type="entry name" value="AhpD-like"/>
    <property type="match status" value="1"/>
</dbReference>
<gene>
    <name evidence="1" type="ORF">METZ01_LOCUS198016</name>
</gene>
<evidence type="ECO:0000313" key="1">
    <source>
        <dbReference type="EMBL" id="SVB45162.1"/>
    </source>
</evidence>
<sequence>MSRLPLTLETQLPTDMQSKFRNVTGADTGLSATYQALFASPPVGSVLADLDELVRTRSELEPWIRITVALTVAQERNCRPLWDSFERLAREAGVTDAVIDGIAAGTAPRGLLPKDGIWVQFALEVLRGQPRDSTWQAVTHLAGDSGAEFLALTTCYYEMMIRLNITFAMDVA</sequence>
<proteinExistence type="predicted"/>
<reference evidence="1" key="1">
    <citation type="submission" date="2018-05" db="EMBL/GenBank/DDBJ databases">
        <authorList>
            <person name="Lanie J.A."/>
            <person name="Ng W.-L."/>
            <person name="Kazmierczak K.M."/>
            <person name="Andrzejewski T.M."/>
            <person name="Davidsen T.M."/>
            <person name="Wayne K.J."/>
            <person name="Tettelin H."/>
            <person name="Glass J.I."/>
            <person name="Rusch D."/>
            <person name="Podicherti R."/>
            <person name="Tsui H.-C.T."/>
            <person name="Winkler M.E."/>
        </authorList>
    </citation>
    <scope>NUCLEOTIDE SEQUENCE</scope>
</reference>
<dbReference type="InterPro" id="IPR029032">
    <property type="entry name" value="AhpD-like"/>
</dbReference>
<organism evidence="1">
    <name type="scientific">marine metagenome</name>
    <dbReference type="NCBI Taxonomy" id="408172"/>
    <lineage>
        <taxon>unclassified sequences</taxon>
        <taxon>metagenomes</taxon>
        <taxon>ecological metagenomes</taxon>
    </lineage>
</organism>
<dbReference type="Gene3D" id="1.20.1290.10">
    <property type="entry name" value="AhpD-like"/>
    <property type="match status" value="1"/>
</dbReference>
<dbReference type="PANTHER" id="PTHR34846:SF11">
    <property type="entry name" value="4-CARBOXYMUCONOLACTONE DECARBOXYLASE FAMILY PROTEIN (AFU_ORTHOLOGUE AFUA_6G11590)"/>
    <property type="match status" value="1"/>
</dbReference>
<dbReference type="AlphaFoldDB" id="A0A382E461"/>
<dbReference type="PANTHER" id="PTHR34846">
    <property type="entry name" value="4-CARBOXYMUCONOLACTONE DECARBOXYLASE FAMILY PROTEIN (AFU_ORTHOLOGUE AFUA_6G11590)"/>
    <property type="match status" value="1"/>
</dbReference>
<protein>
    <recommendedName>
        <fullName evidence="2">Carboxymuconolactone decarboxylase-like domain-containing protein</fullName>
    </recommendedName>
</protein>
<evidence type="ECO:0008006" key="2">
    <source>
        <dbReference type="Google" id="ProtNLM"/>
    </source>
</evidence>